<comment type="caution">
    <text evidence="8">The sequence shown here is derived from an EMBL/GenBank/DDBJ whole genome shotgun (WGS) entry which is preliminary data.</text>
</comment>
<keyword evidence="5" id="KW-0813">Transport</keyword>
<dbReference type="EMBL" id="QZAF01000134">
    <property type="protein sequence ID" value="THV71911.1"/>
    <property type="molecule type" value="Genomic_DNA"/>
</dbReference>
<organism evidence="8 10">
    <name type="scientific">Aureobasidium pullulans</name>
    <name type="common">Black yeast</name>
    <name type="synonym">Pullularia pullulans</name>
    <dbReference type="NCBI Taxonomy" id="5580"/>
    <lineage>
        <taxon>Eukaryota</taxon>
        <taxon>Fungi</taxon>
        <taxon>Dikarya</taxon>
        <taxon>Ascomycota</taxon>
        <taxon>Pezizomycotina</taxon>
        <taxon>Dothideomycetes</taxon>
        <taxon>Dothideomycetidae</taxon>
        <taxon>Dothideales</taxon>
        <taxon>Saccotheciaceae</taxon>
        <taxon>Aureobasidium</taxon>
    </lineage>
</organism>
<evidence type="ECO:0000256" key="5">
    <source>
        <dbReference type="ARBA" id="ARBA00022927"/>
    </source>
</evidence>
<dbReference type="GO" id="GO:0015031">
    <property type="term" value="P:protein transport"/>
    <property type="evidence" value="ECO:0007669"/>
    <property type="project" value="UniProtKB-KW"/>
</dbReference>
<evidence type="ECO:0000313" key="8">
    <source>
        <dbReference type="EMBL" id="THV71911.1"/>
    </source>
</evidence>
<proteinExistence type="inferred from homology"/>
<gene>
    <name evidence="9" type="ORF">D6D19_03564</name>
    <name evidence="8" type="ORF">D6D28_04095</name>
</gene>
<dbReference type="GO" id="GO:0032446">
    <property type="term" value="P:protein modification by small protein conjugation"/>
    <property type="evidence" value="ECO:0007669"/>
    <property type="project" value="TreeGrafter"/>
</dbReference>
<dbReference type="GO" id="GO:0000045">
    <property type="term" value="P:autophagosome assembly"/>
    <property type="evidence" value="ECO:0007669"/>
    <property type="project" value="TreeGrafter"/>
</dbReference>
<evidence type="ECO:0000256" key="6">
    <source>
        <dbReference type="ARBA" id="ARBA00023006"/>
    </source>
</evidence>
<name>A0A4S8SMK4_AURPU</name>
<dbReference type="Proteomes" id="UP000304951">
    <property type="component" value="Unassembled WGS sequence"/>
</dbReference>
<evidence type="ECO:0000256" key="4">
    <source>
        <dbReference type="ARBA" id="ARBA00022786"/>
    </source>
</evidence>
<dbReference type="GO" id="GO:0000422">
    <property type="term" value="P:autophagy of mitochondrion"/>
    <property type="evidence" value="ECO:0007669"/>
    <property type="project" value="TreeGrafter"/>
</dbReference>
<keyword evidence="6" id="KW-0072">Autophagy</keyword>
<dbReference type="Gene3D" id="3.30.1460.50">
    <property type="match status" value="1"/>
</dbReference>
<sequence>MEKVSAFPYLTEDEFVKACEEVQNRLPESALFAGESPCLRITRRLASACVADADHQEQLETHVEAFEDDDEEAIVKQPQSETFVTVQYDVLLSPSYRVPVVYMTASPPLPVSHFFDLVVPHHFQDAMRETGVMGALSMTVIAYAAEPASRADLYWQDHPNTGMPAYFVHPCRTADTMCATGAAGVQIQDYMLVWLGIVGASVGLNVSSTDLRRA</sequence>
<evidence type="ECO:0000313" key="10">
    <source>
        <dbReference type="Proteomes" id="UP000304951"/>
    </source>
</evidence>
<reference evidence="10 11" key="1">
    <citation type="submission" date="2018-10" db="EMBL/GenBank/DDBJ databases">
        <title>Fifty Aureobasidium pullulans genomes reveal a recombining polyextremotolerant generalist.</title>
        <authorList>
            <person name="Gostincar C."/>
            <person name="Turk M."/>
            <person name="Zajc J."/>
            <person name="Gunde-Cimerman N."/>
        </authorList>
    </citation>
    <scope>NUCLEOTIDE SEQUENCE [LARGE SCALE GENOMIC DNA]</scope>
    <source>
        <strain evidence="9 11">EXF-10659</strain>
        <strain evidence="8 10">EXF-11900</strain>
    </source>
</reference>
<dbReference type="AlphaFoldDB" id="A0A4S8SMK4"/>
<evidence type="ECO:0000313" key="9">
    <source>
        <dbReference type="EMBL" id="THW75970.1"/>
    </source>
</evidence>
<evidence type="ECO:0000256" key="3">
    <source>
        <dbReference type="ARBA" id="ARBA00022679"/>
    </source>
</evidence>
<dbReference type="Proteomes" id="UP000308802">
    <property type="component" value="Unassembled WGS sequence"/>
</dbReference>
<dbReference type="GO" id="GO:0061651">
    <property type="term" value="F:Atg12 conjugating enzyme activity"/>
    <property type="evidence" value="ECO:0007669"/>
    <property type="project" value="TreeGrafter"/>
</dbReference>
<accession>A0A4S8SMK4</accession>
<keyword evidence="4" id="KW-0833">Ubl conjugation pathway</keyword>
<protein>
    <recommendedName>
        <fullName evidence="2">Ubiquitin-like-conjugating enzyme ATG10</fullName>
    </recommendedName>
    <alternativeName>
        <fullName evidence="7">Autophagy-related protein 10</fullName>
    </alternativeName>
</protein>
<dbReference type="GO" id="GO:0005829">
    <property type="term" value="C:cytosol"/>
    <property type="evidence" value="ECO:0007669"/>
    <property type="project" value="TreeGrafter"/>
</dbReference>
<dbReference type="PANTHER" id="PTHR14957:SF1">
    <property type="entry name" value="UBIQUITIN-LIKE-CONJUGATING ENZYME ATG10"/>
    <property type="match status" value="1"/>
</dbReference>
<dbReference type="Pfam" id="PF03987">
    <property type="entry name" value="Autophagy_act_C"/>
    <property type="match status" value="1"/>
</dbReference>
<evidence type="ECO:0000313" key="11">
    <source>
        <dbReference type="Proteomes" id="UP000308802"/>
    </source>
</evidence>
<dbReference type="EMBL" id="QZAO01000079">
    <property type="protein sequence ID" value="THW75970.1"/>
    <property type="molecule type" value="Genomic_DNA"/>
</dbReference>
<comment type="similarity">
    <text evidence="1">Belongs to the ATG10 family.</text>
</comment>
<evidence type="ECO:0000256" key="7">
    <source>
        <dbReference type="ARBA" id="ARBA00029833"/>
    </source>
</evidence>
<evidence type="ECO:0000256" key="1">
    <source>
        <dbReference type="ARBA" id="ARBA00005696"/>
    </source>
</evidence>
<evidence type="ECO:0000256" key="2">
    <source>
        <dbReference type="ARBA" id="ARBA00021099"/>
    </source>
</evidence>
<dbReference type="InterPro" id="IPR007135">
    <property type="entry name" value="Atg3/Atg10"/>
</dbReference>
<keyword evidence="3" id="KW-0808">Transferase</keyword>
<dbReference type="PANTHER" id="PTHR14957">
    <property type="entry name" value="UBIQUITIN-LIKE-CONJUGATING ENZYME ATG10"/>
    <property type="match status" value="1"/>
</dbReference>
<keyword evidence="5" id="KW-0653">Protein transport</keyword>